<sequence length="118" mass="13217">MTRIRLSSGSADEYVDFEVLQLLLPEVEEWLVLKGKKGQEASEEFAPTVFSCGTKTATLGTLRDLPRMKRDNKTREATTPKLNHEKSLLLCGKKGSEKASLFTEKRTCMMLLLPKAKA</sequence>
<protein>
    <submittedName>
        <fullName evidence="1">Uncharacterized protein</fullName>
    </submittedName>
</protein>
<evidence type="ECO:0000313" key="2">
    <source>
        <dbReference type="Proteomes" id="UP000291084"/>
    </source>
</evidence>
<accession>A0A0S3R255</accession>
<proteinExistence type="predicted"/>
<gene>
    <name evidence="1" type="primary">Vigan.01G242000</name>
    <name evidence="1" type="ORF">VIGAN_01242000</name>
</gene>
<dbReference type="AlphaFoldDB" id="A0A0S3R255"/>
<reference evidence="1 2" key="1">
    <citation type="journal article" date="2015" name="Sci. Rep.">
        <title>The power of single molecule real-time sequencing technology in the de novo assembly of a eukaryotic genome.</title>
        <authorList>
            <person name="Sakai H."/>
            <person name="Naito K."/>
            <person name="Ogiso-Tanaka E."/>
            <person name="Takahashi Y."/>
            <person name="Iseki K."/>
            <person name="Muto C."/>
            <person name="Satou K."/>
            <person name="Teruya K."/>
            <person name="Shiroma A."/>
            <person name="Shimoji M."/>
            <person name="Hirano T."/>
            <person name="Itoh T."/>
            <person name="Kaga A."/>
            <person name="Tomooka N."/>
        </authorList>
    </citation>
    <scope>NUCLEOTIDE SEQUENCE [LARGE SCALE GENOMIC DNA]</scope>
    <source>
        <strain evidence="2">cv. Shumari</strain>
    </source>
</reference>
<dbReference type="EMBL" id="AP015034">
    <property type="protein sequence ID" value="BAT74697.1"/>
    <property type="molecule type" value="Genomic_DNA"/>
</dbReference>
<dbReference type="Proteomes" id="UP000291084">
    <property type="component" value="Chromosome 1"/>
</dbReference>
<evidence type="ECO:0000313" key="1">
    <source>
        <dbReference type="EMBL" id="BAT74697.1"/>
    </source>
</evidence>
<keyword evidence="2" id="KW-1185">Reference proteome</keyword>
<organism evidence="1 2">
    <name type="scientific">Vigna angularis var. angularis</name>
    <dbReference type="NCBI Taxonomy" id="157739"/>
    <lineage>
        <taxon>Eukaryota</taxon>
        <taxon>Viridiplantae</taxon>
        <taxon>Streptophyta</taxon>
        <taxon>Embryophyta</taxon>
        <taxon>Tracheophyta</taxon>
        <taxon>Spermatophyta</taxon>
        <taxon>Magnoliopsida</taxon>
        <taxon>eudicotyledons</taxon>
        <taxon>Gunneridae</taxon>
        <taxon>Pentapetalae</taxon>
        <taxon>rosids</taxon>
        <taxon>fabids</taxon>
        <taxon>Fabales</taxon>
        <taxon>Fabaceae</taxon>
        <taxon>Papilionoideae</taxon>
        <taxon>50 kb inversion clade</taxon>
        <taxon>NPAAA clade</taxon>
        <taxon>indigoferoid/millettioid clade</taxon>
        <taxon>Phaseoleae</taxon>
        <taxon>Vigna</taxon>
    </lineage>
</organism>
<name>A0A0S3R255_PHAAN</name>